<dbReference type="GO" id="GO:0005829">
    <property type="term" value="C:cytosol"/>
    <property type="evidence" value="ECO:0007669"/>
    <property type="project" value="TreeGrafter"/>
</dbReference>
<dbReference type="InterPro" id="IPR041545">
    <property type="entry name" value="DUF5601"/>
</dbReference>
<dbReference type="Gene3D" id="1.10.246.120">
    <property type="match status" value="1"/>
</dbReference>
<feature type="compositionally biased region" description="Polar residues" evidence="9">
    <location>
        <begin position="817"/>
        <end position="829"/>
    </location>
</feature>
<name>A0AAN9W1P0_9ORTH</name>
<dbReference type="Pfam" id="PF02204">
    <property type="entry name" value="VPS9"/>
    <property type="match status" value="1"/>
</dbReference>
<dbReference type="GO" id="GO:0005085">
    <property type="term" value="F:guanyl-nucleotide exchange factor activity"/>
    <property type="evidence" value="ECO:0007669"/>
    <property type="project" value="UniProtKB-KW"/>
</dbReference>
<dbReference type="GO" id="GO:0016020">
    <property type="term" value="C:membrane"/>
    <property type="evidence" value="ECO:0007669"/>
    <property type="project" value="UniProtKB-SubCell"/>
</dbReference>
<evidence type="ECO:0000256" key="2">
    <source>
        <dbReference type="ARBA" id="ARBA00008489"/>
    </source>
</evidence>
<feature type="region of interest" description="Disordered" evidence="9">
    <location>
        <begin position="1215"/>
        <end position="1243"/>
    </location>
</feature>
<dbReference type="GO" id="GO:0051049">
    <property type="term" value="P:regulation of transport"/>
    <property type="evidence" value="ECO:0007669"/>
    <property type="project" value="UniProtKB-ARBA"/>
</dbReference>
<comment type="similarity">
    <text evidence="2">Belongs to the GAPVD1 family.</text>
</comment>
<keyword evidence="3" id="KW-0343">GTPase activation</keyword>
<dbReference type="Proteomes" id="UP001378592">
    <property type="component" value="Unassembled WGS sequence"/>
</dbReference>
<feature type="domain" description="Ras-GAP" evidence="10">
    <location>
        <begin position="152"/>
        <end position="356"/>
    </location>
</feature>
<dbReference type="InterPro" id="IPR003123">
    <property type="entry name" value="VPS9"/>
</dbReference>
<dbReference type="EMBL" id="JAZDUA010000096">
    <property type="protein sequence ID" value="KAK7868374.1"/>
    <property type="molecule type" value="Genomic_DNA"/>
</dbReference>
<sequence>MEQMHWNILDLANQLREERLFVNSEQQQLQNLNEKVLYASSKLAQLAWVTAQQRENLNRLIVARPDCTPAACCQKATAIEATDFVDAYKVLGFQESLAYGELLSNLCMAPQLLASCLVVGDRILPPDCMTKVAHSVYTGLLGSSLLPEDKLLALKLLRHLTELQLVPSDNPRRLLRQKSCAFARLYSEFHEGLFSAKLFLTAALHKPIMQLLMEDEMFLDIDPDKATVRFPPEERLKRFGTEGTPEHAVQLAEYRKWTIGCLVRVTNRFVSSIRENMHCFPTSVRWLVRQIAGLLTQTGNIEPKEVHAICTDLIFTHFICPAMVNPEPYGITDAPISYIARFNLIQVAQIVQTLAMTRYEEVSSKVADLYSHFEKDCVSSILDIMLDGVGATVNEEPATIEGGKLQGLVRSCALFTEQELQNLIHFLQSVASSEADDTVDKKQLRALLIQLPSSAASTVNGNSSQNTPSPSKLTPPTNDTHKRGGLLGKVSRNRTSSAPASPGRGEASDDGGLDEEVLDRPSQDVLLIPFGSSPSENVGFLSEQKVLCGDEGRCQTQEVSLPNGVDVTIVGTNSVERSESQEKRTRFSLLHDEGSIGNTSDNLEAVSEAASNHSVASSLELENEDQNDNLSDMVSANVSGRGTPNISGRDTPSSQITEGEEGPGGIMRGGAGEVRQQLDFHSTAQNKQSRSDIDDKFGKFEIKKLLEGDETVSMVSDTWSTDVLASDSETIEQSERSFPSGSISENTIQQLSEATQLLDVSETASEAWSTDVLASDSERMTEVDTDDTGSVARSDDTARSEIEVEGRGEPEGGEETPPSQASLNLNSSFRPIREDPVGRAGLVPPSPTRVDIAVQPAWNSAHRGKADYKRRIAEYVDSNANNVTQRRESQEFKSAEDSPRLIHVIDKMDKPSEQKTPSASVRQSATNVVNVPNPLVLVPNGPVQLIPNGSLPLQSNGPVPLVPNRSTQPAPTAPSNNVPLNSNGLNTSTPGSSAAIPASPPVIASVSAQNTCVQPLQAKLPSDLVASSNDSVDVGVKQEALIEDDVLSRDSTVGESIINTVRLSSASLASSSSSSGSSSDPRPKTVTPTPELPLLSSYPVMNGHAVMPEGETRASKAVSVTSSTGAIPKSISFDKTAERGDKDMLDEDSKHKRGFFRNFKFPFKPRRVKSGRSDDSRCYEPLAGEGDLPHRLRRMSEEAHSTRHDTTEDILAKYRRKPSTSSETTASENLTEANPIKAKQQSEDRLNIDPRNIEASDAFADAKRKLRMVLSTADLQHAPWSSESGARFSPKENELVSFLQLQLAEAINLQDHSLISHLHETLRCIRLFDDPGCCKLFQSLHDDYQKRSPYIAYLVRSRKGLLSTLAHFERLTERVKKDHNVCSRFLIAVCVTLFLEKREGLMLQFQEEFQQLTLADEKTDLLDNFLQTLAIEMERDPTWQAASETQLEQARAAIERAVMGRVYIQALYPNGDGDVSRDQVLHDHMKKLSDVITPNHKDLRIPKRYHYECPWPSAQAEIAAISAYKTPRDKLQCVFRCATTIMNLLSMACVGSVPAADDFVPVLVYVLIKANLPSLLSTVQYVDSFYGSRLEGEEQYWWIQFCSAIEFIKTMDYGD</sequence>
<feature type="compositionally biased region" description="Basic and acidic residues" evidence="9">
    <location>
        <begin position="793"/>
        <end position="810"/>
    </location>
</feature>
<reference evidence="12 13" key="1">
    <citation type="submission" date="2024-03" db="EMBL/GenBank/DDBJ databases">
        <title>The genome assembly and annotation of the cricket Gryllus longicercus Weissman &amp; Gray.</title>
        <authorList>
            <person name="Szrajer S."/>
            <person name="Gray D."/>
            <person name="Ylla G."/>
        </authorList>
    </citation>
    <scope>NUCLEOTIDE SEQUENCE [LARGE SCALE GENOMIC DNA]</scope>
    <source>
        <strain evidence="12">DAG 2021-001</strain>
        <tissue evidence="12">Whole body minus gut</tissue>
    </source>
</reference>
<evidence type="ECO:0000256" key="3">
    <source>
        <dbReference type="ARBA" id="ARBA00022468"/>
    </source>
</evidence>
<dbReference type="SUPFAM" id="SSF109993">
    <property type="entry name" value="VPS9 domain"/>
    <property type="match status" value="1"/>
</dbReference>
<dbReference type="PANTHER" id="PTHR23101:SF25">
    <property type="entry name" value="GTPASE-ACTIVATING PROTEIN AND VPS9 DOMAIN-CONTAINING PROTEIN 1"/>
    <property type="match status" value="1"/>
</dbReference>
<keyword evidence="13" id="KW-1185">Reference proteome</keyword>
<evidence type="ECO:0000313" key="12">
    <source>
        <dbReference type="EMBL" id="KAK7868374.1"/>
    </source>
</evidence>
<dbReference type="FunFam" id="1.20.1050.80:FF:000001">
    <property type="entry name" value="GTPase-activating protein and VPS9 domain-containing protein 1 isoform X1"/>
    <property type="match status" value="1"/>
</dbReference>
<dbReference type="Pfam" id="PF18151">
    <property type="entry name" value="DUF5601"/>
    <property type="match status" value="1"/>
</dbReference>
<comment type="caution">
    <text evidence="12">The sequence shown here is derived from an EMBL/GenBank/DDBJ whole genome shotgun (WGS) entry which is preliminary data.</text>
</comment>
<evidence type="ECO:0000256" key="8">
    <source>
        <dbReference type="ARBA" id="ARBA00068997"/>
    </source>
</evidence>
<dbReference type="SUPFAM" id="SSF48350">
    <property type="entry name" value="GTPase activation domain, GAP"/>
    <property type="match status" value="1"/>
</dbReference>
<dbReference type="InterPro" id="IPR008936">
    <property type="entry name" value="Rho_GTPase_activation_prot"/>
</dbReference>
<feature type="region of interest" description="Disordered" evidence="9">
    <location>
        <begin position="956"/>
        <end position="996"/>
    </location>
</feature>
<feature type="region of interest" description="Disordered" evidence="9">
    <location>
        <begin position="1068"/>
        <end position="1104"/>
    </location>
</feature>
<feature type="region of interest" description="Disordered" evidence="9">
    <location>
        <begin position="767"/>
        <end position="844"/>
    </location>
</feature>
<feature type="compositionally biased region" description="Polar residues" evidence="9">
    <location>
        <begin position="456"/>
        <end position="478"/>
    </location>
</feature>
<dbReference type="PANTHER" id="PTHR23101">
    <property type="entry name" value="RAB GDP/GTP EXCHANGE FACTOR"/>
    <property type="match status" value="1"/>
</dbReference>
<evidence type="ECO:0000256" key="4">
    <source>
        <dbReference type="ARBA" id="ARBA00022583"/>
    </source>
</evidence>
<dbReference type="GO" id="GO:0031267">
    <property type="term" value="F:small GTPase binding"/>
    <property type="evidence" value="ECO:0007669"/>
    <property type="project" value="TreeGrafter"/>
</dbReference>
<evidence type="ECO:0000256" key="7">
    <source>
        <dbReference type="ARBA" id="ARBA00053914"/>
    </source>
</evidence>
<dbReference type="CDD" id="cd05129">
    <property type="entry name" value="RasGAP_RAP6"/>
    <property type="match status" value="1"/>
</dbReference>
<organism evidence="12 13">
    <name type="scientific">Gryllus longicercus</name>
    <dbReference type="NCBI Taxonomy" id="2509291"/>
    <lineage>
        <taxon>Eukaryota</taxon>
        <taxon>Metazoa</taxon>
        <taxon>Ecdysozoa</taxon>
        <taxon>Arthropoda</taxon>
        <taxon>Hexapoda</taxon>
        <taxon>Insecta</taxon>
        <taxon>Pterygota</taxon>
        <taxon>Neoptera</taxon>
        <taxon>Polyneoptera</taxon>
        <taxon>Orthoptera</taxon>
        <taxon>Ensifera</taxon>
        <taxon>Gryllidea</taxon>
        <taxon>Grylloidea</taxon>
        <taxon>Gryllidae</taxon>
        <taxon>Gryllinae</taxon>
        <taxon>Gryllus</taxon>
    </lineage>
</organism>
<feature type="compositionally biased region" description="Basic and acidic residues" evidence="9">
    <location>
        <begin position="576"/>
        <end position="594"/>
    </location>
</feature>
<keyword evidence="4" id="KW-0254">Endocytosis</keyword>
<protein>
    <recommendedName>
        <fullName evidence="8">Receptor-mediated endocytosis protein 6 homolog</fullName>
    </recommendedName>
</protein>
<dbReference type="SMART" id="SM00167">
    <property type="entry name" value="VPS9"/>
    <property type="match status" value="1"/>
</dbReference>
<feature type="compositionally biased region" description="Polar residues" evidence="9">
    <location>
        <begin position="964"/>
        <end position="991"/>
    </location>
</feature>
<dbReference type="Gene3D" id="1.10.506.10">
    <property type="entry name" value="GTPase Activation - p120gap, domain 1"/>
    <property type="match status" value="1"/>
</dbReference>
<dbReference type="InterPro" id="IPR001936">
    <property type="entry name" value="RasGAP_dom"/>
</dbReference>
<dbReference type="PROSITE" id="PS50018">
    <property type="entry name" value="RAS_GTPASE_ACTIV_2"/>
    <property type="match status" value="1"/>
</dbReference>
<feature type="region of interest" description="Disordered" evidence="9">
    <location>
        <begin position="575"/>
        <end position="670"/>
    </location>
</feature>
<keyword evidence="5" id="KW-0344">Guanine-nucleotide releasing factor</keyword>
<evidence type="ECO:0000259" key="11">
    <source>
        <dbReference type="PROSITE" id="PS51205"/>
    </source>
</evidence>
<comment type="subcellular location">
    <subcellularLocation>
        <location evidence="1">Membrane</location>
        <topology evidence="1">Peripheral membrane protein</topology>
    </subcellularLocation>
</comment>
<evidence type="ECO:0000256" key="5">
    <source>
        <dbReference type="ARBA" id="ARBA00022658"/>
    </source>
</evidence>
<feature type="domain" description="VPS9" evidence="11">
    <location>
        <begin position="1475"/>
        <end position="1615"/>
    </location>
</feature>
<feature type="compositionally biased region" description="Polar residues" evidence="9">
    <location>
        <begin position="628"/>
        <end position="657"/>
    </location>
</feature>
<feature type="compositionally biased region" description="Low complexity" evidence="9">
    <location>
        <begin position="1068"/>
        <end position="1079"/>
    </location>
</feature>
<feature type="compositionally biased region" description="Polar residues" evidence="9">
    <location>
        <begin position="1219"/>
        <end position="1232"/>
    </location>
</feature>
<dbReference type="PROSITE" id="PS51205">
    <property type="entry name" value="VPS9"/>
    <property type="match status" value="1"/>
</dbReference>
<proteinExistence type="inferred from homology"/>
<keyword evidence="6" id="KW-0472">Membrane</keyword>
<dbReference type="Pfam" id="PF00616">
    <property type="entry name" value="RasGAP"/>
    <property type="match status" value="1"/>
</dbReference>
<evidence type="ECO:0000259" key="10">
    <source>
        <dbReference type="PROSITE" id="PS50018"/>
    </source>
</evidence>
<evidence type="ECO:0000256" key="9">
    <source>
        <dbReference type="SAM" id="MobiDB-lite"/>
    </source>
</evidence>
<evidence type="ECO:0000256" key="1">
    <source>
        <dbReference type="ARBA" id="ARBA00004170"/>
    </source>
</evidence>
<feature type="region of interest" description="Disordered" evidence="9">
    <location>
        <begin position="456"/>
        <end position="516"/>
    </location>
</feature>
<accession>A0AAN9W1P0</accession>
<dbReference type="Gene3D" id="1.20.1050.80">
    <property type="entry name" value="VPS9 domain"/>
    <property type="match status" value="1"/>
</dbReference>
<comment type="function">
    <text evidence="7">Acts both as a GTPase-activating protein (GAP) and a guanine nucleotide exchange factor (GEF), and participates in endocytosis.</text>
</comment>
<dbReference type="InterPro" id="IPR037191">
    <property type="entry name" value="VPS9_dom_sf"/>
</dbReference>
<dbReference type="GO" id="GO:0006897">
    <property type="term" value="P:endocytosis"/>
    <property type="evidence" value="ECO:0007669"/>
    <property type="project" value="UniProtKB-KW"/>
</dbReference>
<dbReference type="GO" id="GO:0030139">
    <property type="term" value="C:endocytic vesicle"/>
    <property type="evidence" value="ECO:0007669"/>
    <property type="project" value="TreeGrafter"/>
</dbReference>
<gene>
    <name evidence="12" type="ORF">R5R35_013660</name>
</gene>
<dbReference type="InterPro" id="IPR045046">
    <property type="entry name" value="Vps9-like"/>
</dbReference>
<evidence type="ECO:0000313" key="13">
    <source>
        <dbReference type="Proteomes" id="UP001378592"/>
    </source>
</evidence>
<evidence type="ECO:0000256" key="6">
    <source>
        <dbReference type="ARBA" id="ARBA00023136"/>
    </source>
</evidence>
<dbReference type="GO" id="GO:0005096">
    <property type="term" value="F:GTPase activator activity"/>
    <property type="evidence" value="ECO:0007669"/>
    <property type="project" value="UniProtKB-KW"/>
</dbReference>